<dbReference type="EMBL" id="RYZZ01000007">
    <property type="protein sequence ID" value="RUQ30220.1"/>
    <property type="molecule type" value="Genomic_DNA"/>
</dbReference>
<evidence type="ECO:0000256" key="9">
    <source>
        <dbReference type="PIRSR" id="PIRSR005091-2"/>
    </source>
</evidence>
<dbReference type="InterPro" id="IPR000917">
    <property type="entry name" value="Sulfatase_N"/>
</dbReference>
<evidence type="ECO:0000256" key="1">
    <source>
        <dbReference type="ARBA" id="ARBA00004651"/>
    </source>
</evidence>
<feature type="transmembrane region" description="Helical" evidence="11">
    <location>
        <begin position="12"/>
        <end position="32"/>
    </location>
</feature>
<evidence type="ECO:0000256" key="10">
    <source>
        <dbReference type="PIRSR" id="PIRSR005091-3"/>
    </source>
</evidence>
<dbReference type="Proteomes" id="UP000267430">
    <property type="component" value="Unassembled WGS sequence"/>
</dbReference>
<dbReference type="PANTHER" id="PTHR47371:SF1">
    <property type="entry name" value="LIPOTEICHOIC ACID SYNTHASE-LIKE YQGS"/>
    <property type="match status" value="1"/>
</dbReference>
<dbReference type="Gene3D" id="3.40.720.10">
    <property type="entry name" value="Alkaline Phosphatase, subunit A"/>
    <property type="match status" value="1"/>
</dbReference>
<feature type="binding site" evidence="10">
    <location>
        <position position="295"/>
    </location>
    <ligand>
        <name>Mn(2+)</name>
        <dbReference type="ChEBI" id="CHEBI:29035"/>
    </ligand>
</feature>
<dbReference type="PANTHER" id="PTHR47371">
    <property type="entry name" value="LIPOTEICHOIC ACID SYNTHASE"/>
    <property type="match status" value="1"/>
</dbReference>
<proteinExistence type="inferred from homology"/>
<feature type="transmembrane region" description="Helical" evidence="11">
    <location>
        <begin position="72"/>
        <end position="92"/>
    </location>
</feature>
<keyword evidence="3 7" id="KW-1003">Cell membrane</keyword>
<evidence type="ECO:0000256" key="2">
    <source>
        <dbReference type="ARBA" id="ARBA00009983"/>
    </source>
</evidence>
<dbReference type="RefSeq" id="WP_126864242.1">
    <property type="nucleotide sequence ID" value="NZ_JAUSTX010000001.1"/>
</dbReference>
<dbReference type="GO" id="GO:0005886">
    <property type="term" value="C:plasma membrane"/>
    <property type="evidence" value="ECO:0007669"/>
    <property type="project" value="UniProtKB-SubCell"/>
</dbReference>
<evidence type="ECO:0000256" key="4">
    <source>
        <dbReference type="ARBA" id="ARBA00022692"/>
    </source>
</evidence>
<comment type="subcellular location">
    <subcellularLocation>
        <location evidence="1">Cell membrane</location>
        <topology evidence="1">Multi-pass membrane protein</topology>
    </subcellularLocation>
</comment>
<evidence type="ECO:0000313" key="14">
    <source>
        <dbReference type="Proteomes" id="UP000267430"/>
    </source>
</evidence>
<dbReference type="InterPro" id="IPR017850">
    <property type="entry name" value="Alkaline_phosphatase_core_sf"/>
</dbReference>
<dbReference type="OrthoDB" id="5901192at2"/>
<feature type="binding site" evidence="9">
    <location>
        <position position="411"/>
    </location>
    <ligand>
        <name>substrate</name>
    </ligand>
</feature>
<feature type="active site" evidence="8">
    <location>
        <position position="295"/>
    </location>
</feature>
<gene>
    <name evidence="13" type="ORF">ELQ35_07715</name>
</gene>
<feature type="binding site" evidence="10">
    <location>
        <position position="253"/>
    </location>
    <ligand>
        <name>Mn(2+)</name>
        <dbReference type="ChEBI" id="CHEBI:29035"/>
    </ligand>
</feature>
<evidence type="ECO:0000259" key="12">
    <source>
        <dbReference type="Pfam" id="PF00884"/>
    </source>
</evidence>
<accession>A0A433HPF5</accession>
<evidence type="ECO:0000256" key="5">
    <source>
        <dbReference type="ARBA" id="ARBA00022989"/>
    </source>
</evidence>
<dbReference type="PIRSF" id="PIRSF005091">
    <property type="entry name" value="Mmb_sulf_HI1246"/>
    <property type="match status" value="1"/>
</dbReference>
<feature type="transmembrane region" description="Helical" evidence="11">
    <location>
        <begin position="159"/>
        <end position="180"/>
    </location>
</feature>
<evidence type="ECO:0000256" key="11">
    <source>
        <dbReference type="SAM" id="Phobius"/>
    </source>
</evidence>
<comment type="similarity">
    <text evidence="2 7">Belongs to the LTA synthase family.</text>
</comment>
<dbReference type="SUPFAM" id="SSF53649">
    <property type="entry name" value="Alkaline phosphatase-like"/>
    <property type="match status" value="1"/>
</dbReference>
<evidence type="ECO:0000313" key="13">
    <source>
        <dbReference type="EMBL" id="RUQ30220.1"/>
    </source>
</evidence>
<feature type="binding site" evidence="10">
    <location>
        <position position="470"/>
    </location>
    <ligand>
        <name>Mn(2+)</name>
        <dbReference type="ChEBI" id="CHEBI:29035"/>
    </ligand>
</feature>
<keyword evidence="5 11" id="KW-1133">Transmembrane helix</keyword>
<feature type="binding site" evidence="10">
    <location>
        <position position="471"/>
    </location>
    <ligand>
        <name>Mn(2+)</name>
        <dbReference type="ChEBI" id="CHEBI:29035"/>
    </ligand>
</feature>
<dbReference type="InterPro" id="IPR050448">
    <property type="entry name" value="OpgB/LTA_synthase_biosynth"/>
</dbReference>
<evidence type="ECO:0000256" key="8">
    <source>
        <dbReference type="PIRSR" id="PIRSR005091-1"/>
    </source>
</evidence>
<sequence length="617" mass="70361">MKKKKTINKDPGLFFLFCLLALWLKTVVVSFIGFDLPVQNILDVLLILFNPIGSLILLLGCSFFFGFRLNRTILVIIMTVVTGMLYADLLYYRFYIDFVTVSILFQFKNVGGIGPSTFELMKGWDLLLFVDIIAAGMLARKWDSGRLAIPAKRKKQWIVAGAAMLLFTAGLGLISSSHVFSASYNRGQMVKAIGPYNYHLYDIALGFRSPIDRAFADKSDTASIKEYLSDKENDTSDLFGIAKGKNLVLISMESTQDFVIGQKVNGKEITPFLNKLINESYYFNQIYDQTAQGKTSDSEFMIDTGLYPLSGGSVFVRRPENTFNSLPKILKKNRNYYAASFHGNDPSFWNRKQMYATLGYDRFFAKADYRVTDDNSVNYGIKDIPFFEQSINRLEGLPEPYYAKLITLTNHFPFLLNEEDQMISTANTDQEVVNRYVTTVRYQDEAIKTFFSRLKAKGMYQDTVFVLYGDHYGISEKYEAALSEMLGDQPNQVNHTKYRQIPVVIHVPGHSGKTIENLGGEIDIRETLLHLLGIETRGFMSFGHDLFTRKSEHPVIFRDGSFVGDRVIYQDESCYDKNTGKEIAPEACEPYQETVRNELDLSDEIIYGDLLRFMRNH</sequence>
<dbReference type="Pfam" id="PF00884">
    <property type="entry name" value="Sulfatase"/>
    <property type="match status" value="1"/>
</dbReference>
<feature type="transmembrane region" description="Helical" evidence="11">
    <location>
        <begin position="44"/>
        <end position="65"/>
    </location>
</feature>
<organism evidence="13 14">
    <name type="scientific">Peribacillus cavernae</name>
    <dbReference type="NCBI Taxonomy" id="1674310"/>
    <lineage>
        <taxon>Bacteria</taxon>
        <taxon>Bacillati</taxon>
        <taxon>Bacillota</taxon>
        <taxon>Bacilli</taxon>
        <taxon>Bacillales</taxon>
        <taxon>Bacillaceae</taxon>
        <taxon>Peribacillus</taxon>
    </lineage>
</organism>
<evidence type="ECO:0000256" key="7">
    <source>
        <dbReference type="PIRNR" id="PIRNR005091"/>
    </source>
</evidence>
<dbReference type="CDD" id="cd16015">
    <property type="entry name" value="LTA_synthase"/>
    <property type="match status" value="1"/>
</dbReference>
<keyword evidence="4 11" id="KW-0812">Transmembrane</keyword>
<comment type="caution">
    <text evidence="13">The sequence shown here is derived from an EMBL/GenBank/DDBJ whole genome shotgun (WGS) entry which is preliminary data.</text>
</comment>
<keyword evidence="14" id="KW-1185">Reference proteome</keyword>
<evidence type="ECO:0000256" key="6">
    <source>
        <dbReference type="ARBA" id="ARBA00023136"/>
    </source>
</evidence>
<dbReference type="GO" id="GO:0046872">
    <property type="term" value="F:metal ion binding"/>
    <property type="evidence" value="ECO:0007669"/>
    <property type="project" value="UniProtKB-KW"/>
</dbReference>
<reference evidence="13 14" key="1">
    <citation type="submission" date="2018-12" db="EMBL/GenBank/DDBJ databases">
        <title>Bacillus chawlae sp. nov., Bacillus glennii sp. nov., and Bacillus saganii sp. nov. Isolated from the Vehicle Assembly Building at Kennedy Space Center where the Viking Spacecraft were Assembled.</title>
        <authorList>
            <person name="Seuylemezian A."/>
            <person name="Vaishampayan P."/>
        </authorList>
    </citation>
    <scope>NUCLEOTIDE SEQUENCE [LARGE SCALE GENOMIC DNA]</scope>
    <source>
        <strain evidence="13 14">L5</strain>
    </source>
</reference>
<feature type="transmembrane region" description="Helical" evidence="11">
    <location>
        <begin position="123"/>
        <end position="139"/>
    </location>
</feature>
<dbReference type="AlphaFoldDB" id="A0A433HPF5"/>
<evidence type="ECO:0000256" key="3">
    <source>
        <dbReference type="ARBA" id="ARBA00022475"/>
    </source>
</evidence>
<dbReference type="InterPro" id="IPR012160">
    <property type="entry name" value="LtaS-like"/>
</dbReference>
<name>A0A433HPF5_9BACI</name>
<keyword evidence="6 7" id="KW-0472">Membrane</keyword>
<dbReference type="Gene3D" id="3.30.1120.170">
    <property type="match status" value="1"/>
</dbReference>
<keyword evidence="9" id="KW-0464">Manganese</keyword>
<feature type="domain" description="Sulfatase N-terminal" evidence="12">
    <location>
        <begin position="245"/>
        <end position="534"/>
    </location>
</feature>
<protein>
    <submittedName>
        <fullName evidence="13">LTA synthase family protein</fullName>
    </submittedName>
</protein>
<keyword evidence="9" id="KW-0479">Metal-binding</keyword>